<feature type="domain" description="EF-hand" evidence="4">
    <location>
        <begin position="1"/>
        <end position="34"/>
    </location>
</feature>
<keyword evidence="3" id="KW-0106">Calcium</keyword>
<protein>
    <submittedName>
        <fullName evidence="5">Calcium-binding protein CML19</fullName>
    </submittedName>
</protein>
<dbReference type="EMBL" id="QJKJ01001015">
    <property type="protein sequence ID" value="RDY09584.1"/>
    <property type="molecule type" value="Genomic_DNA"/>
</dbReference>
<organism evidence="5 6">
    <name type="scientific">Mucuna pruriens</name>
    <name type="common">Velvet bean</name>
    <name type="synonym">Dolichos pruriens</name>
    <dbReference type="NCBI Taxonomy" id="157652"/>
    <lineage>
        <taxon>Eukaryota</taxon>
        <taxon>Viridiplantae</taxon>
        <taxon>Streptophyta</taxon>
        <taxon>Embryophyta</taxon>
        <taxon>Tracheophyta</taxon>
        <taxon>Spermatophyta</taxon>
        <taxon>Magnoliopsida</taxon>
        <taxon>eudicotyledons</taxon>
        <taxon>Gunneridae</taxon>
        <taxon>Pentapetalae</taxon>
        <taxon>rosids</taxon>
        <taxon>fabids</taxon>
        <taxon>Fabales</taxon>
        <taxon>Fabaceae</taxon>
        <taxon>Papilionoideae</taxon>
        <taxon>50 kb inversion clade</taxon>
        <taxon>NPAAA clade</taxon>
        <taxon>indigoferoid/millettioid clade</taxon>
        <taxon>Phaseoleae</taxon>
        <taxon>Mucuna</taxon>
    </lineage>
</organism>
<gene>
    <name evidence="5" type="primary">CML19</name>
    <name evidence="5" type="ORF">CR513_06026</name>
</gene>
<dbReference type="SUPFAM" id="SSF47473">
    <property type="entry name" value="EF-hand"/>
    <property type="match status" value="2"/>
</dbReference>
<evidence type="ECO:0000259" key="4">
    <source>
        <dbReference type="PROSITE" id="PS50222"/>
    </source>
</evidence>
<dbReference type="PANTHER" id="PTHR10891">
    <property type="entry name" value="EF-HAND CALCIUM-BINDING DOMAIN CONTAINING PROTEIN"/>
    <property type="match status" value="1"/>
</dbReference>
<dbReference type="OrthoDB" id="26525at2759"/>
<proteinExistence type="predicted"/>
<dbReference type="InterPro" id="IPR011992">
    <property type="entry name" value="EF-hand-dom_pair"/>
</dbReference>
<keyword evidence="1" id="KW-0479">Metal-binding</keyword>
<dbReference type="FunFam" id="1.10.238.10:FF:000341">
    <property type="entry name" value="Putative calcium-binding protein CML19"/>
    <property type="match status" value="1"/>
</dbReference>
<evidence type="ECO:0000256" key="3">
    <source>
        <dbReference type="ARBA" id="ARBA00022837"/>
    </source>
</evidence>
<keyword evidence="6" id="KW-1185">Reference proteome</keyword>
<evidence type="ECO:0000256" key="2">
    <source>
        <dbReference type="ARBA" id="ARBA00022737"/>
    </source>
</evidence>
<reference evidence="5" key="1">
    <citation type="submission" date="2018-05" db="EMBL/GenBank/DDBJ databases">
        <title>Draft genome of Mucuna pruriens seed.</title>
        <authorList>
            <person name="Nnadi N.E."/>
            <person name="Vos R."/>
            <person name="Hasami M.H."/>
            <person name="Devisetty U.K."/>
            <person name="Aguiy J.C."/>
        </authorList>
    </citation>
    <scope>NUCLEOTIDE SEQUENCE [LARGE SCALE GENOMIC DNA]</scope>
    <source>
        <strain evidence="5">JCA_2017</strain>
    </source>
</reference>
<feature type="domain" description="EF-hand" evidence="4">
    <location>
        <begin position="35"/>
        <end position="70"/>
    </location>
</feature>
<dbReference type="GO" id="GO:0005509">
    <property type="term" value="F:calcium ion binding"/>
    <property type="evidence" value="ECO:0007669"/>
    <property type="project" value="InterPro"/>
</dbReference>
<name>A0A371I3P1_MUCPR</name>
<sequence length="360" mass="41493">MRMNVEFLKYLDEDGDGKISPSELRKGLGMMGGELLLKEVEMLIEELDSDGDGLLSMEDIAKVMEATGEEDKLKDLAKAFEMYNDSKLFGFITPKSLQKMLARLGESKSLDQCTAMIGHFDLNDNTIALQEVIHYMYHLKKKKSDMVFKLDLEKACNRSRIQTGNPYTWQRMGHRSHICSLHMMSMRLDKSLMLCIKGVIRQEKEHLKNTTQIRFTEHINKMNVEFERVLRHFDEDGDGKISPSELRKRLGMMGRELLLKEVEMLIEELDSDGDGLLSLEDFVKVMEAAGEEDKLRDLEEAFEMYNDSEMFGFITPKSLQRMLARLGESKSMEQCRAMIDHFDLNGDGLLCFDEFQIMMG</sequence>
<dbReference type="PROSITE" id="PS50222">
    <property type="entry name" value="EF_HAND_2"/>
    <property type="match status" value="5"/>
</dbReference>
<dbReference type="Gene3D" id="1.10.238.10">
    <property type="entry name" value="EF-hand"/>
    <property type="match status" value="4"/>
</dbReference>
<dbReference type="InterPro" id="IPR039647">
    <property type="entry name" value="EF_hand_pair_protein_CML-like"/>
</dbReference>
<comment type="caution">
    <text evidence="5">The sequence shown here is derived from an EMBL/GenBank/DDBJ whole genome shotgun (WGS) entry which is preliminary data.</text>
</comment>
<accession>A0A371I3P1</accession>
<dbReference type="STRING" id="157652.A0A371I3P1"/>
<feature type="non-terminal residue" evidence="5">
    <location>
        <position position="1"/>
    </location>
</feature>
<dbReference type="Pfam" id="PF13499">
    <property type="entry name" value="EF-hand_7"/>
    <property type="match status" value="3"/>
</dbReference>
<keyword evidence="2" id="KW-0677">Repeat</keyword>
<dbReference type="InterPro" id="IPR018247">
    <property type="entry name" value="EF_Hand_1_Ca_BS"/>
</dbReference>
<feature type="domain" description="EF-hand" evidence="4">
    <location>
        <begin position="330"/>
        <end position="360"/>
    </location>
</feature>
<dbReference type="CDD" id="cd00051">
    <property type="entry name" value="EFh"/>
    <property type="match status" value="3"/>
</dbReference>
<dbReference type="Proteomes" id="UP000257109">
    <property type="component" value="Unassembled WGS sequence"/>
</dbReference>
<dbReference type="AlphaFoldDB" id="A0A371I3P1"/>
<evidence type="ECO:0000256" key="1">
    <source>
        <dbReference type="ARBA" id="ARBA00022723"/>
    </source>
</evidence>
<dbReference type="SMART" id="SM00054">
    <property type="entry name" value="EFh"/>
    <property type="match status" value="6"/>
</dbReference>
<dbReference type="InterPro" id="IPR002048">
    <property type="entry name" value="EF_hand_dom"/>
</dbReference>
<evidence type="ECO:0000313" key="5">
    <source>
        <dbReference type="EMBL" id="RDY09584.1"/>
    </source>
</evidence>
<feature type="domain" description="EF-hand" evidence="4">
    <location>
        <begin position="221"/>
        <end position="256"/>
    </location>
</feature>
<dbReference type="PROSITE" id="PS00018">
    <property type="entry name" value="EF_HAND_1"/>
    <property type="match status" value="5"/>
</dbReference>
<feature type="domain" description="EF-hand" evidence="4">
    <location>
        <begin position="257"/>
        <end position="292"/>
    </location>
</feature>
<evidence type="ECO:0000313" key="6">
    <source>
        <dbReference type="Proteomes" id="UP000257109"/>
    </source>
</evidence>